<dbReference type="InterPro" id="IPR009057">
    <property type="entry name" value="Homeodomain-like_sf"/>
</dbReference>
<dbReference type="EMBL" id="JACHIA010000038">
    <property type="protein sequence ID" value="MBB6074058.1"/>
    <property type="molecule type" value="Genomic_DNA"/>
</dbReference>
<dbReference type="Pfam" id="PF00440">
    <property type="entry name" value="TetR_N"/>
    <property type="match status" value="1"/>
</dbReference>
<dbReference type="RefSeq" id="WP_170039235.1">
    <property type="nucleotide sequence ID" value="NZ_JABDTL010000002.1"/>
</dbReference>
<dbReference type="InterPro" id="IPR023772">
    <property type="entry name" value="DNA-bd_HTH_TetR-type_CS"/>
</dbReference>
<accession>A0A841H7U2</accession>
<keyword evidence="8" id="KW-1185">Reference proteome</keyword>
<dbReference type="PROSITE" id="PS50977">
    <property type="entry name" value="HTH_TETR_2"/>
    <property type="match status" value="1"/>
</dbReference>
<evidence type="ECO:0000256" key="1">
    <source>
        <dbReference type="ARBA" id="ARBA00023015"/>
    </source>
</evidence>
<dbReference type="InterPro" id="IPR050109">
    <property type="entry name" value="HTH-type_TetR-like_transc_reg"/>
</dbReference>
<dbReference type="PROSITE" id="PS01081">
    <property type="entry name" value="HTH_TETR_1"/>
    <property type="match status" value="1"/>
</dbReference>
<dbReference type="Gene3D" id="1.10.10.60">
    <property type="entry name" value="Homeodomain-like"/>
    <property type="match status" value="1"/>
</dbReference>
<proteinExistence type="predicted"/>
<sequence length="230" mass="24663">MKKTTRAAADRSTGTAQPGSAADDRAEPVRTGRKRDHSRDGAILDAAIEVLGDVGYAAMTMDAVALKARAGKATVYRRWSSKEEMALEAVARLKLRQIPMSTLPDTGSLRADLLALFQPESAAEIERRDRTAAGLVSMVSHNPAFADAVHRALADPWAEAHLTLMRRAVERGEVAGSVDIETLSTVLPTMAAYRTLVQRKAFDGDFLLAIVDGVLMPALLSRAAPDASAR</sequence>
<keyword evidence="3" id="KW-0804">Transcription</keyword>
<organism evidence="7 8">
    <name type="scientific">Longimicrobium terrae</name>
    <dbReference type="NCBI Taxonomy" id="1639882"/>
    <lineage>
        <taxon>Bacteria</taxon>
        <taxon>Pseudomonadati</taxon>
        <taxon>Gemmatimonadota</taxon>
        <taxon>Longimicrobiia</taxon>
        <taxon>Longimicrobiales</taxon>
        <taxon>Longimicrobiaceae</taxon>
        <taxon>Longimicrobium</taxon>
    </lineage>
</organism>
<evidence type="ECO:0000313" key="8">
    <source>
        <dbReference type="Proteomes" id="UP000582837"/>
    </source>
</evidence>
<dbReference type="PANTHER" id="PTHR30055:SF148">
    <property type="entry name" value="TETR-FAMILY TRANSCRIPTIONAL REGULATOR"/>
    <property type="match status" value="1"/>
</dbReference>
<dbReference type="GO" id="GO:0003700">
    <property type="term" value="F:DNA-binding transcription factor activity"/>
    <property type="evidence" value="ECO:0007669"/>
    <property type="project" value="TreeGrafter"/>
</dbReference>
<gene>
    <name evidence="7" type="ORF">HNQ61_005739</name>
</gene>
<feature type="region of interest" description="Disordered" evidence="5">
    <location>
        <begin position="1"/>
        <end position="38"/>
    </location>
</feature>
<evidence type="ECO:0000259" key="6">
    <source>
        <dbReference type="PROSITE" id="PS50977"/>
    </source>
</evidence>
<evidence type="ECO:0000256" key="5">
    <source>
        <dbReference type="SAM" id="MobiDB-lite"/>
    </source>
</evidence>
<dbReference type="InterPro" id="IPR011075">
    <property type="entry name" value="TetR_C"/>
</dbReference>
<keyword evidence="2 4" id="KW-0238">DNA-binding</keyword>
<dbReference type="PRINTS" id="PR00455">
    <property type="entry name" value="HTHTETR"/>
</dbReference>
<comment type="caution">
    <text evidence="7">The sequence shown here is derived from an EMBL/GenBank/DDBJ whole genome shotgun (WGS) entry which is preliminary data.</text>
</comment>
<dbReference type="InterPro" id="IPR001647">
    <property type="entry name" value="HTH_TetR"/>
</dbReference>
<evidence type="ECO:0000256" key="2">
    <source>
        <dbReference type="ARBA" id="ARBA00023125"/>
    </source>
</evidence>
<dbReference type="GO" id="GO:0000976">
    <property type="term" value="F:transcription cis-regulatory region binding"/>
    <property type="evidence" value="ECO:0007669"/>
    <property type="project" value="TreeGrafter"/>
</dbReference>
<keyword evidence="1" id="KW-0805">Transcription regulation</keyword>
<evidence type="ECO:0000256" key="4">
    <source>
        <dbReference type="PROSITE-ProRule" id="PRU00335"/>
    </source>
</evidence>
<dbReference type="AlphaFoldDB" id="A0A841H7U2"/>
<dbReference type="Pfam" id="PF16859">
    <property type="entry name" value="TetR_C_11"/>
    <property type="match status" value="1"/>
</dbReference>
<dbReference type="PANTHER" id="PTHR30055">
    <property type="entry name" value="HTH-TYPE TRANSCRIPTIONAL REGULATOR RUTR"/>
    <property type="match status" value="1"/>
</dbReference>
<feature type="DNA-binding region" description="H-T-H motif" evidence="4">
    <location>
        <begin position="60"/>
        <end position="79"/>
    </location>
</feature>
<reference evidence="7 8" key="1">
    <citation type="submission" date="2020-08" db="EMBL/GenBank/DDBJ databases">
        <title>Genomic Encyclopedia of Type Strains, Phase IV (KMG-IV): sequencing the most valuable type-strain genomes for metagenomic binning, comparative biology and taxonomic classification.</title>
        <authorList>
            <person name="Goeker M."/>
        </authorList>
    </citation>
    <scope>NUCLEOTIDE SEQUENCE [LARGE SCALE GENOMIC DNA]</scope>
    <source>
        <strain evidence="7 8">DSM 29007</strain>
    </source>
</reference>
<protein>
    <submittedName>
        <fullName evidence="7">AcrR family transcriptional regulator</fullName>
    </submittedName>
</protein>
<dbReference type="InterPro" id="IPR036271">
    <property type="entry name" value="Tet_transcr_reg_TetR-rel_C_sf"/>
</dbReference>
<evidence type="ECO:0000256" key="3">
    <source>
        <dbReference type="ARBA" id="ARBA00023163"/>
    </source>
</evidence>
<dbReference type="SUPFAM" id="SSF46689">
    <property type="entry name" value="Homeodomain-like"/>
    <property type="match status" value="1"/>
</dbReference>
<dbReference type="Gene3D" id="1.10.357.10">
    <property type="entry name" value="Tetracycline Repressor, domain 2"/>
    <property type="match status" value="1"/>
</dbReference>
<dbReference type="SUPFAM" id="SSF48498">
    <property type="entry name" value="Tetracyclin repressor-like, C-terminal domain"/>
    <property type="match status" value="1"/>
</dbReference>
<evidence type="ECO:0000313" key="7">
    <source>
        <dbReference type="EMBL" id="MBB6074058.1"/>
    </source>
</evidence>
<feature type="domain" description="HTH tetR-type" evidence="6">
    <location>
        <begin position="37"/>
        <end position="97"/>
    </location>
</feature>
<dbReference type="Proteomes" id="UP000582837">
    <property type="component" value="Unassembled WGS sequence"/>
</dbReference>
<name>A0A841H7U2_9BACT</name>